<evidence type="ECO:0000313" key="2">
    <source>
        <dbReference type="EMBL" id="RPA81712.1"/>
    </source>
</evidence>
<dbReference type="Proteomes" id="UP000275078">
    <property type="component" value="Unassembled WGS sequence"/>
</dbReference>
<reference evidence="2 3" key="1">
    <citation type="journal article" date="2018" name="Nat. Ecol. Evol.">
        <title>Pezizomycetes genomes reveal the molecular basis of ectomycorrhizal truffle lifestyle.</title>
        <authorList>
            <person name="Murat C."/>
            <person name="Payen T."/>
            <person name="Noel B."/>
            <person name="Kuo A."/>
            <person name="Morin E."/>
            <person name="Chen J."/>
            <person name="Kohler A."/>
            <person name="Krizsan K."/>
            <person name="Balestrini R."/>
            <person name="Da Silva C."/>
            <person name="Montanini B."/>
            <person name="Hainaut M."/>
            <person name="Levati E."/>
            <person name="Barry K.W."/>
            <person name="Belfiori B."/>
            <person name="Cichocki N."/>
            <person name="Clum A."/>
            <person name="Dockter R.B."/>
            <person name="Fauchery L."/>
            <person name="Guy J."/>
            <person name="Iotti M."/>
            <person name="Le Tacon F."/>
            <person name="Lindquist E.A."/>
            <person name="Lipzen A."/>
            <person name="Malagnac F."/>
            <person name="Mello A."/>
            <person name="Molinier V."/>
            <person name="Miyauchi S."/>
            <person name="Poulain J."/>
            <person name="Riccioni C."/>
            <person name="Rubini A."/>
            <person name="Sitrit Y."/>
            <person name="Splivallo R."/>
            <person name="Traeger S."/>
            <person name="Wang M."/>
            <person name="Zifcakova L."/>
            <person name="Wipf D."/>
            <person name="Zambonelli A."/>
            <person name="Paolocci F."/>
            <person name="Nowrousian M."/>
            <person name="Ottonello S."/>
            <person name="Baldrian P."/>
            <person name="Spatafora J.W."/>
            <person name="Henrissat B."/>
            <person name="Nagy L.G."/>
            <person name="Aury J.M."/>
            <person name="Wincker P."/>
            <person name="Grigoriev I.V."/>
            <person name="Bonfante P."/>
            <person name="Martin F.M."/>
        </authorList>
    </citation>
    <scope>NUCLEOTIDE SEQUENCE [LARGE SCALE GENOMIC DNA]</scope>
    <source>
        <strain evidence="2 3">RN42</strain>
    </source>
</reference>
<accession>A0A3N4I6K2</accession>
<dbReference type="EMBL" id="ML119677">
    <property type="protein sequence ID" value="RPA81712.1"/>
    <property type="molecule type" value="Genomic_DNA"/>
</dbReference>
<gene>
    <name evidence="2" type="ORF">BJ508DRAFT_326172</name>
</gene>
<organism evidence="2 3">
    <name type="scientific">Ascobolus immersus RN42</name>
    <dbReference type="NCBI Taxonomy" id="1160509"/>
    <lineage>
        <taxon>Eukaryota</taxon>
        <taxon>Fungi</taxon>
        <taxon>Dikarya</taxon>
        <taxon>Ascomycota</taxon>
        <taxon>Pezizomycotina</taxon>
        <taxon>Pezizomycetes</taxon>
        <taxon>Pezizales</taxon>
        <taxon>Ascobolaceae</taxon>
        <taxon>Ascobolus</taxon>
    </lineage>
</organism>
<proteinExistence type="predicted"/>
<protein>
    <submittedName>
        <fullName evidence="2">Uncharacterized protein</fullName>
    </submittedName>
</protein>
<sequence>MFWEGTGRLDESGRDDKWRYTGIESLAQLLPKTTTVTAPPPTNTPHEIHNLSSAHLTDHLIDTSYPPILISTTTSGTQLGSHIMPKSSDRIPFTTKMPRYRPSSATIMSRVGKIGFVFRPNSFFGCNQAPVRWHSVRFELRPTEDNVSLFDPATDDERDGSNPPSKVFGEARPVKSEDFGCFMDRIRGGAASNAEGMDKEPRCPGEMGVAVICARNGYFIGWVSAVDRHIIMDKLEAGHHVTGVFIKVRQFLCRGAGGLARGGLLRFTDAAYVNRGDIQEDEPVALDPFTQLSIEIERHCQARIQHDGKCAVIASHPADIGECLMLFKEVVGGRNAITVRRYDWENDHYDLLGIVSVCEPQMDCLLGLLPSHLVRAEVKDMVALDDYSFCLVLEWEASRRCMMQL</sequence>
<feature type="region of interest" description="Disordered" evidence="1">
    <location>
        <begin position="147"/>
        <end position="171"/>
    </location>
</feature>
<evidence type="ECO:0000256" key="1">
    <source>
        <dbReference type="SAM" id="MobiDB-lite"/>
    </source>
</evidence>
<evidence type="ECO:0000313" key="3">
    <source>
        <dbReference type="Proteomes" id="UP000275078"/>
    </source>
</evidence>
<keyword evidence="3" id="KW-1185">Reference proteome</keyword>
<dbReference type="AlphaFoldDB" id="A0A3N4I6K2"/>
<name>A0A3N4I6K2_ASCIM</name>